<proteinExistence type="predicted"/>
<dbReference type="InterPro" id="IPR036236">
    <property type="entry name" value="Znf_C2H2_sf"/>
</dbReference>
<dbReference type="SMART" id="SM00614">
    <property type="entry name" value="ZnF_BED"/>
    <property type="match status" value="1"/>
</dbReference>
<evidence type="ECO:0000256" key="4">
    <source>
        <dbReference type="PROSITE-ProRule" id="PRU00027"/>
    </source>
</evidence>
<evidence type="ECO:0000313" key="8">
    <source>
        <dbReference type="Proteomes" id="UP000235392"/>
    </source>
</evidence>
<evidence type="ECO:0000256" key="2">
    <source>
        <dbReference type="ARBA" id="ARBA00022771"/>
    </source>
</evidence>
<dbReference type="EMBL" id="PGCI01000653">
    <property type="protein sequence ID" value="PLW22763.1"/>
    <property type="molecule type" value="Genomic_DNA"/>
</dbReference>
<dbReference type="SUPFAM" id="SSF57667">
    <property type="entry name" value="beta-beta-alpha zinc fingers"/>
    <property type="match status" value="1"/>
</dbReference>
<dbReference type="GO" id="GO:0008270">
    <property type="term" value="F:zinc ion binding"/>
    <property type="evidence" value="ECO:0007669"/>
    <property type="project" value="UniProtKB-KW"/>
</dbReference>
<dbReference type="Pfam" id="PF02892">
    <property type="entry name" value="zf-BED"/>
    <property type="match status" value="1"/>
</dbReference>
<dbReference type="InterPro" id="IPR003656">
    <property type="entry name" value="Znf_BED"/>
</dbReference>
<dbReference type="Proteomes" id="UP000235392">
    <property type="component" value="Unassembled WGS sequence"/>
</dbReference>
<evidence type="ECO:0000313" key="7">
    <source>
        <dbReference type="EMBL" id="PLW22763.1"/>
    </source>
</evidence>
<evidence type="ECO:0000256" key="3">
    <source>
        <dbReference type="ARBA" id="ARBA00022833"/>
    </source>
</evidence>
<keyword evidence="3" id="KW-0862">Zinc</keyword>
<keyword evidence="2 4" id="KW-0863">Zinc-finger</keyword>
<feature type="compositionally biased region" description="Low complexity" evidence="5">
    <location>
        <begin position="20"/>
        <end position="39"/>
    </location>
</feature>
<evidence type="ECO:0000256" key="1">
    <source>
        <dbReference type="ARBA" id="ARBA00022723"/>
    </source>
</evidence>
<dbReference type="GO" id="GO:0003677">
    <property type="term" value="F:DNA binding"/>
    <property type="evidence" value="ECO:0007669"/>
    <property type="project" value="InterPro"/>
</dbReference>
<feature type="region of interest" description="Disordered" evidence="5">
    <location>
        <begin position="1"/>
        <end position="93"/>
    </location>
</feature>
<evidence type="ECO:0000259" key="6">
    <source>
        <dbReference type="PROSITE" id="PS50808"/>
    </source>
</evidence>
<accession>A0A2N5TB72</accession>
<protein>
    <recommendedName>
        <fullName evidence="6">BED-type domain-containing protein</fullName>
    </recommendedName>
</protein>
<organism evidence="7 8">
    <name type="scientific">Puccinia coronata f. sp. avenae</name>
    <dbReference type="NCBI Taxonomy" id="200324"/>
    <lineage>
        <taxon>Eukaryota</taxon>
        <taxon>Fungi</taxon>
        <taxon>Dikarya</taxon>
        <taxon>Basidiomycota</taxon>
        <taxon>Pucciniomycotina</taxon>
        <taxon>Pucciniomycetes</taxon>
        <taxon>Pucciniales</taxon>
        <taxon>Pucciniaceae</taxon>
        <taxon>Puccinia</taxon>
    </lineage>
</organism>
<keyword evidence="1" id="KW-0479">Metal-binding</keyword>
<dbReference type="PROSITE" id="PS50808">
    <property type="entry name" value="ZF_BED"/>
    <property type="match status" value="1"/>
</dbReference>
<name>A0A2N5TB72_9BASI</name>
<feature type="domain" description="BED-type" evidence="6">
    <location>
        <begin position="90"/>
        <end position="144"/>
    </location>
</feature>
<reference evidence="7 8" key="1">
    <citation type="submission" date="2017-11" db="EMBL/GenBank/DDBJ databases">
        <title>De novo assembly and phasing of dikaryotic genomes from two isolates of Puccinia coronata f. sp. avenae, the causal agent of oat crown rust.</title>
        <authorList>
            <person name="Miller M.E."/>
            <person name="Zhang Y."/>
            <person name="Omidvar V."/>
            <person name="Sperschneider J."/>
            <person name="Schwessinger B."/>
            <person name="Raley C."/>
            <person name="Palmer J.M."/>
            <person name="Garnica D."/>
            <person name="Upadhyaya N."/>
            <person name="Rathjen J."/>
            <person name="Taylor J.M."/>
            <person name="Park R.F."/>
            <person name="Dodds P.N."/>
            <person name="Hirsch C.D."/>
            <person name="Kianian S.F."/>
            <person name="Figueroa M."/>
        </authorList>
    </citation>
    <scope>NUCLEOTIDE SEQUENCE [LARGE SCALE GENOMIC DNA]</scope>
    <source>
        <strain evidence="7">12SD80</strain>
    </source>
</reference>
<sequence length="160" mass="16993">MASASRPKKKNTMPSKGFLSTKATPSSSSRASPPKSTSPGDNKDSNVNDDSQPTSTPAQPPSPTPASTSGKRKHDDTKTSNTADPGKKQKTTSVVWDHFSEEGKGENLKATCCYCKSTLSAKAASGKNHLWRHLKQCNNYQTKAKKLLIKTAGSGLATVN</sequence>
<dbReference type="AlphaFoldDB" id="A0A2N5TB72"/>
<gene>
    <name evidence="7" type="ORF">PCASD_14684</name>
</gene>
<comment type="caution">
    <text evidence="7">The sequence shown here is derived from an EMBL/GenBank/DDBJ whole genome shotgun (WGS) entry which is preliminary data.</text>
</comment>
<feature type="compositionally biased region" description="Basic residues" evidence="5">
    <location>
        <begin position="1"/>
        <end position="11"/>
    </location>
</feature>
<evidence type="ECO:0000256" key="5">
    <source>
        <dbReference type="SAM" id="MobiDB-lite"/>
    </source>
</evidence>